<dbReference type="PROSITE" id="PS51257">
    <property type="entry name" value="PROKAR_LIPOPROTEIN"/>
    <property type="match status" value="1"/>
</dbReference>
<dbReference type="Proteomes" id="UP000568751">
    <property type="component" value="Unassembled WGS sequence"/>
</dbReference>
<protein>
    <submittedName>
        <fullName evidence="2">Uncharacterized protein</fullName>
    </submittedName>
</protein>
<dbReference type="EMBL" id="JACCHT010000002">
    <property type="protein sequence ID" value="NYT27878.1"/>
    <property type="molecule type" value="Genomic_DNA"/>
</dbReference>
<sequence length="68" mass="7207">MKNINTKTMLVSIALSAILLQGCASDMIAATGGFLYGEMTDHNSLDKGKSDVDLDAMAEEGAKLELDE</sequence>
<organism evidence="2 3">
    <name type="scientific">Candidatus Thiodubiliella endoseptemdiera</name>
    <dbReference type="NCBI Taxonomy" id="2738886"/>
    <lineage>
        <taxon>Bacteria</taxon>
        <taxon>Pseudomonadati</taxon>
        <taxon>Pseudomonadota</taxon>
        <taxon>Gammaproteobacteria</taxon>
        <taxon>Candidatus Pseudothioglobaceae</taxon>
        <taxon>Candidatus Thiodubiliella</taxon>
    </lineage>
</organism>
<gene>
    <name evidence="2" type="ORF">H0A76_08270</name>
</gene>
<feature type="signal peptide" evidence="1">
    <location>
        <begin position="1"/>
        <end position="29"/>
    </location>
</feature>
<name>A0A853F2Y9_9GAMM</name>
<reference evidence="2 3" key="1">
    <citation type="submission" date="2020-05" db="EMBL/GenBank/DDBJ databases">
        <title>Horizontal transmission and recombination maintain forever young bacterial symbiont genomes.</title>
        <authorList>
            <person name="Russell S.L."/>
            <person name="Pepper-Tunick E."/>
            <person name="Svedberg J."/>
            <person name="Byrne A."/>
            <person name="Ruelas Castillo J."/>
            <person name="Vollmers C."/>
            <person name="Beinart R.A."/>
            <person name="Corbett-Detig R."/>
        </authorList>
    </citation>
    <scope>NUCLEOTIDE SEQUENCE [LARGE SCALE GENOMIC DNA]</scope>
    <source>
        <strain evidence="2">455</strain>
    </source>
</reference>
<accession>A0A853F2Y9</accession>
<evidence type="ECO:0000313" key="2">
    <source>
        <dbReference type="EMBL" id="NYT27878.1"/>
    </source>
</evidence>
<feature type="chain" id="PRO_5032648816" evidence="1">
    <location>
        <begin position="30"/>
        <end position="68"/>
    </location>
</feature>
<proteinExistence type="predicted"/>
<dbReference type="AlphaFoldDB" id="A0A853F2Y9"/>
<keyword evidence="1" id="KW-0732">Signal</keyword>
<evidence type="ECO:0000313" key="3">
    <source>
        <dbReference type="Proteomes" id="UP000568751"/>
    </source>
</evidence>
<dbReference type="RefSeq" id="WP_369151468.1">
    <property type="nucleotide sequence ID" value="NZ_OZ156464.1"/>
</dbReference>
<comment type="caution">
    <text evidence="2">The sequence shown here is derived from an EMBL/GenBank/DDBJ whole genome shotgun (WGS) entry which is preliminary data.</text>
</comment>
<evidence type="ECO:0000256" key="1">
    <source>
        <dbReference type="SAM" id="SignalP"/>
    </source>
</evidence>